<dbReference type="Proteomes" id="UP000827892">
    <property type="component" value="Chromosome V"/>
</dbReference>
<evidence type="ECO:0000313" key="2">
    <source>
        <dbReference type="EMBL" id="ULT91010.1"/>
    </source>
</evidence>
<name>A0AAE9D0X4_CAEBR</name>
<sequence>MAMKIKQEIIEEEVAEVPRVSVKQEVVEDGGFWMAHGEGATVPNHVEHNNWNQNLTQHTPTNLLIPKKESSCPNLIAVLSGKAPREPRTKTSPVFKSPKPYTRKQPKNKSETRISEEQTMIHIRNVYEMEFHNFMFYAYRSFYGYQQHIPFPLPPNVHPSWL</sequence>
<feature type="region of interest" description="Disordered" evidence="1">
    <location>
        <begin position="83"/>
        <end position="115"/>
    </location>
</feature>
<gene>
    <name evidence="2" type="ORF">L3Y34_008952</name>
</gene>
<proteinExistence type="predicted"/>
<reference evidence="2 3" key="1">
    <citation type="submission" date="2022-02" db="EMBL/GenBank/DDBJ databases">
        <title>Chromosome-level reference genomes for two strains of Caenorhabditis briggsae: an improved platform for comparative genomics.</title>
        <authorList>
            <person name="Stevens L."/>
            <person name="Andersen E.C."/>
        </authorList>
    </citation>
    <scope>NUCLEOTIDE SEQUENCE [LARGE SCALE GENOMIC DNA]</scope>
    <source>
        <strain evidence="2">QX1410_ONT</strain>
        <tissue evidence="2">Whole-organism</tissue>
    </source>
</reference>
<accession>A0AAE9D0X4</accession>
<organism evidence="2 3">
    <name type="scientific">Caenorhabditis briggsae</name>
    <dbReference type="NCBI Taxonomy" id="6238"/>
    <lineage>
        <taxon>Eukaryota</taxon>
        <taxon>Metazoa</taxon>
        <taxon>Ecdysozoa</taxon>
        <taxon>Nematoda</taxon>
        <taxon>Chromadorea</taxon>
        <taxon>Rhabditida</taxon>
        <taxon>Rhabditina</taxon>
        <taxon>Rhabditomorpha</taxon>
        <taxon>Rhabditoidea</taxon>
        <taxon>Rhabditidae</taxon>
        <taxon>Peloderinae</taxon>
        <taxon>Caenorhabditis</taxon>
    </lineage>
</organism>
<protein>
    <submittedName>
        <fullName evidence="2">Uncharacterized protein</fullName>
    </submittedName>
</protein>
<dbReference type="AlphaFoldDB" id="A0AAE9D0X4"/>
<evidence type="ECO:0000256" key="1">
    <source>
        <dbReference type="SAM" id="MobiDB-lite"/>
    </source>
</evidence>
<dbReference type="EMBL" id="CP090895">
    <property type="protein sequence ID" value="ULT91010.1"/>
    <property type="molecule type" value="Genomic_DNA"/>
</dbReference>
<evidence type="ECO:0000313" key="3">
    <source>
        <dbReference type="Proteomes" id="UP000827892"/>
    </source>
</evidence>